<dbReference type="RefSeq" id="WP_059062213.1">
    <property type="nucleotide sequence ID" value="NZ_LN879502.1"/>
</dbReference>
<dbReference type="Proteomes" id="UP000069902">
    <property type="component" value="Chromosome cPNK"/>
</dbReference>
<keyword evidence="1" id="KW-0680">Restriction system</keyword>
<protein>
    <recommendedName>
        <fullName evidence="5">Restriction endonuclease subunit S</fullName>
    </recommendedName>
</protein>
<reference evidence="4" key="1">
    <citation type="submission" date="2015-09" db="EMBL/GenBank/DDBJ databases">
        <authorList>
            <person name="Bertelli C."/>
        </authorList>
    </citation>
    <scope>NUCLEOTIDE SEQUENCE [LARGE SCALE GENOMIC DNA]</scope>
    <source>
        <strain evidence="4">KNic</strain>
    </source>
</reference>
<dbReference type="Gene3D" id="3.90.220.20">
    <property type="entry name" value="DNA methylase specificity domains"/>
    <property type="match status" value="1"/>
</dbReference>
<organism evidence="3 4">
    <name type="scientific">Candidatus Protochlamydia naegleriophila</name>
    <dbReference type="NCBI Taxonomy" id="389348"/>
    <lineage>
        <taxon>Bacteria</taxon>
        <taxon>Pseudomonadati</taxon>
        <taxon>Chlamydiota</taxon>
        <taxon>Chlamydiia</taxon>
        <taxon>Parachlamydiales</taxon>
        <taxon>Parachlamydiaceae</taxon>
        <taxon>Candidatus Protochlamydia</taxon>
    </lineage>
</organism>
<dbReference type="InParanoid" id="A0A0U5JJ21"/>
<accession>A0A0U5JJ21</accession>
<dbReference type="STRING" id="389348.PNK_2377"/>
<dbReference type="GO" id="GO:0009307">
    <property type="term" value="P:DNA restriction-modification system"/>
    <property type="evidence" value="ECO:0007669"/>
    <property type="project" value="UniProtKB-KW"/>
</dbReference>
<dbReference type="PATRIC" id="fig|389348.3.peg.2667"/>
<keyword evidence="2" id="KW-0238">DNA-binding</keyword>
<dbReference type="GO" id="GO:0003677">
    <property type="term" value="F:DNA binding"/>
    <property type="evidence" value="ECO:0007669"/>
    <property type="project" value="UniProtKB-KW"/>
</dbReference>
<keyword evidence="4" id="KW-1185">Reference proteome</keyword>
<gene>
    <name evidence="3" type="ORF">PNK_2377</name>
</gene>
<name>A0A0U5JJ21_9BACT</name>
<dbReference type="SUPFAM" id="SSF116734">
    <property type="entry name" value="DNA methylase specificity domain"/>
    <property type="match status" value="1"/>
</dbReference>
<dbReference type="KEGG" id="pnl:PNK_2377"/>
<proteinExistence type="predicted"/>
<sequence>MVLATEAQLSEITDVANPKTSMGYKMTEFGLIPEDWHQAKLGDKTVKIGSGITPTGGERIYKQSGCPFLRSQTLELSILKYFKQEFVLIY</sequence>
<evidence type="ECO:0000313" key="3">
    <source>
        <dbReference type="EMBL" id="CUI17973.1"/>
    </source>
</evidence>
<evidence type="ECO:0000256" key="2">
    <source>
        <dbReference type="ARBA" id="ARBA00023125"/>
    </source>
</evidence>
<evidence type="ECO:0000313" key="4">
    <source>
        <dbReference type="Proteomes" id="UP000069902"/>
    </source>
</evidence>
<dbReference type="AlphaFoldDB" id="A0A0U5JJ21"/>
<evidence type="ECO:0008006" key="5">
    <source>
        <dbReference type="Google" id="ProtNLM"/>
    </source>
</evidence>
<evidence type="ECO:0000256" key="1">
    <source>
        <dbReference type="ARBA" id="ARBA00022747"/>
    </source>
</evidence>
<dbReference type="InterPro" id="IPR044946">
    <property type="entry name" value="Restrct_endonuc_typeI_TRD_sf"/>
</dbReference>
<dbReference type="EMBL" id="LN879502">
    <property type="protein sequence ID" value="CUI17973.1"/>
    <property type="molecule type" value="Genomic_DNA"/>
</dbReference>